<dbReference type="SUPFAM" id="SSF143422">
    <property type="entry name" value="Transposase IS200-like"/>
    <property type="match status" value="1"/>
</dbReference>
<dbReference type="PANTHER" id="PTHR34322">
    <property type="entry name" value="TRANSPOSASE, Y1_TNP DOMAIN-CONTAINING"/>
    <property type="match status" value="1"/>
</dbReference>
<evidence type="ECO:0000313" key="3">
    <source>
        <dbReference type="Proteomes" id="UP000646911"/>
    </source>
</evidence>
<evidence type="ECO:0000259" key="1">
    <source>
        <dbReference type="SMART" id="SM01321"/>
    </source>
</evidence>
<organism evidence="2 3">
    <name type="scientific">Undibacterium umbellatum</name>
    <dbReference type="NCBI Taxonomy" id="2762300"/>
    <lineage>
        <taxon>Bacteria</taxon>
        <taxon>Pseudomonadati</taxon>
        <taxon>Pseudomonadota</taxon>
        <taxon>Betaproteobacteria</taxon>
        <taxon>Burkholderiales</taxon>
        <taxon>Oxalobacteraceae</taxon>
        <taxon>Undibacterium</taxon>
    </lineage>
</organism>
<dbReference type="SMART" id="SM01321">
    <property type="entry name" value="Y1_Tnp"/>
    <property type="match status" value="1"/>
</dbReference>
<dbReference type="EMBL" id="JACOFX010000024">
    <property type="protein sequence ID" value="MBC3911139.1"/>
    <property type="molecule type" value="Genomic_DNA"/>
</dbReference>
<evidence type="ECO:0000313" key="2">
    <source>
        <dbReference type="EMBL" id="MBC3911139.1"/>
    </source>
</evidence>
<dbReference type="RefSeq" id="WP_186956849.1">
    <property type="nucleotide sequence ID" value="NZ_JACOFX010000024.1"/>
</dbReference>
<dbReference type="Proteomes" id="UP000646911">
    <property type="component" value="Unassembled WGS sequence"/>
</dbReference>
<name>A0ABR6ZHI5_9BURK</name>
<protein>
    <submittedName>
        <fullName evidence="2">Transposase</fullName>
    </submittedName>
</protein>
<dbReference type="Gene3D" id="3.30.70.1290">
    <property type="entry name" value="Transposase IS200-like"/>
    <property type="match status" value="1"/>
</dbReference>
<keyword evidence="3" id="KW-1185">Reference proteome</keyword>
<dbReference type="InterPro" id="IPR036515">
    <property type="entry name" value="Transposase_17_sf"/>
</dbReference>
<dbReference type="InterPro" id="IPR002686">
    <property type="entry name" value="Transposase_17"/>
</dbReference>
<accession>A0ABR6ZHI5</accession>
<dbReference type="Pfam" id="PF01797">
    <property type="entry name" value="Y1_Tnp"/>
    <property type="match status" value="1"/>
</dbReference>
<reference evidence="2 3" key="1">
    <citation type="submission" date="2020-08" db="EMBL/GenBank/DDBJ databases">
        <title>Novel species isolated from subtropical streams in China.</title>
        <authorList>
            <person name="Lu H."/>
        </authorList>
    </citation>
    <scope>NUCLEOTIDE SEQUENCE [LARGE SCALE GENOMIC DNA]</scope>
    <source>
        <strain evidence="2 3">NL8W</strain>
    </source>
</reference>
<sequence>MVRPLRLEFAGALYHVTSRGDRREDIFLDDEDRQEWLTVLAEVCDRFNWVVHAYCEMSNHYHLLVETIDGNLSRGMRQLNGLYTQRFNRRHKQVGHLFQGRYKAILVQKEAHLMELARYIVLNPVRARMVALPEQWHWSSYDYCVRDQHAPPWLDTDWLLGQFGSKRKQARVAYAKFVLDGIGLASPLLATRHQLLLGDDQFVEKYQHQIRPEDLRDVSIAHRRSISLPLSSYQEKYPSRDEAMAQAYRSGAYTMSEIANFFSVHYVTVSRAVRAFEAKI</sequence>
<proteinExistence type="predicted"/>
<comment type="caution">
    <text evidence="2">The sequence shown here is derived from an EMBL/GenBank/DDBJ whole genome shotgun (WGS) entry which is preliminary data.</text>
</comment>
<gene>
    <name evidence="2" type="ORF">H8L47_26550</name>
</gene>
<feature type="domain" description="Transposase IS200-like" evidence="1">
    <location>
        <begin position="9"/>
        <end position="123"/>
    </location>
</feature>
<dbReference type="PANTHER" id="PTHR34322:SF2">
    <property type="entry name" value="TRANSPOSASE IS200-LIKE DOMAIN-CONTAINING PROTEIN"/>
    <property type="match status" value="1"/>
</dbReference>